<protein>
    <submittedName>
        <fullName evidence="2">Uncharacterized protein</fullName>
    </submittedName>
</protein>
<evidence type="ECO:0000313" key="2">
    <source>
        <dbReference type="EMBL" id="SDZ09887.1"/>
    </source>
</evidence>
<organism evidence="2 3">
    <name type="scientific">Nitrosomonas halophila</name>
    <dbReference type="NCBI Taxonomy" id="44576"/>
    <lineage>
        <taxon>Bacteria</taxon>
        <taxon>Pseudomonadati</taxon>
        <taxon>Pseudomonadota</taxon>
        <taxon>Betaproteobacteria</taxon>
        <taxon>Nitrosomonadales</taxon>
        <taxon>Nitrosomonadaceae</taxon>
        <taxon>Nitrosomonas</taxon>
    </lineage>
</organism>
<proteinExistence type="predicted"/>
<reference evidence="2 3" key="1">
    <citation type="submission" date="2016-10" db="EMBL/GenBank/DDBJ databases">
        <authorList>
            <person name="de Groot N.N."/>
        </authorList>
    </citation>
    <scope>NUCLEOTIDE SEQUENCE [LARGE SCALE GENOMIC DNA]</scope>
    <source>
        <strain evidence="2 3">Nm1</strain>
    </source>
</reference>
<sequence>MDLCITISEINWSLTKDVVSIVGTIGALTIGGLGLFTWRRQLRGTSEYGVAKKAILKTYEVQQALQSVRNPMLYLSREEVEAGRRLEEEQRIYSERMTYLYEKWAELQTIRLETKVIWGKEAHDSFNEIQQRIGDVRGAIWLHFWMKGAYAGPGATVDNSPERVGENDKIVYFTSEEDDFSKKIAESTAKVEEFFGSKVRAK</sequence>
<name>A0A1H3Q930_9PROT</name>
<keyword evidence="1" id="KW-0472">Membrane</keyword>
<evidence type="ECO:0000313" key="3">
    <source>
        <dbReference type="Proteomes" id="UP000198640"/>
    </source>
</evidence>
<keyword evidence="1" id="KW-1133">Transmembrane helix</keyword>
<gene>
    <name evidence="2" type="ORF">SAMN05421881_11412</name>
</gene>
<accession>A0A1H3Q930</accession>
<feature type="transmembrane region" description="Helical" evidence="1">
    <location>
        <begin position="18"/>
        <end position="38"/>
    </location>
</feature>
<evidence type="ECO:0000256" key="1">
    <source>
        <dbReference type="SAM" id="Phobius"/>
    </source>
</evidence>
<dbReference type="EMBL" id="FNOY01000141">
    <property type="protein sequence ID" value="SDZ09887.1"/>
    <property type="molecule type" value="Genomic_DNA"/>
</dbReference>
<dbReference type="Proteomes" id="UP000198640">
    <property type="component" value="Unassembled WGS sequence"/>
</dbReference>
<keyword evidence="1" id="KW-0812">Transmembrane</keyword>
<dbReference type="RefSeq" id="WP_090415954.1">
    <property type="nucleotide sequence ID" value="NZ_FNOY01000141.1"/>
</dbReference>
<dbReference type="AlphaFoldDB" id="A0A1H3Q930"/>
<dbReference type="OrthoDB" id="1425477at2"/>
<keyword evidence="3" id="KW-1185">Reference proteome</keyword>